<dbReference type="InterPro" id="IPR028978">
    <property type="entry name" value="Chorismate_lyase_/UTRA_dom_sf"/>
</dbReference>
<dbReference type="Pfam" id="PF07702">
    <property type="entry name" value="UTRA"/>
    <property type="match status" value="1"/>
</dbReference>
<dbReference type="Proteomes" id="UP000242367">
    <property type="component" value="Unassembled WGS sequence"/>
</dbReference>
<dbReference type="InterPro" id="IPR050679">
    <property type="entry name" value="Bact_HTH_transcr_reg"/>
</dbReference>
<name>A0A2P4UDJ5_9ACTN</name>
<dbReference type="EMBL" id="MTBP01000003">
    <property type="protein sequence ID" value="POM23119.1"/>
    <property type="molecule type" value="Genomic_DNA"/>
</dbReference>
<sequence length="250" mass="27393">MIHADGPQPKYLQLRAILLELIEQERLPVNAPVPSERELCRRFGVSRMTVRQAVDQLVAEDRLRRIPGKGTFVARPKVQMPKELVSFTEDMRARGLRPASKVLGARTVPADARLARLFGADPGTPVHQIERLRLADDEPMAVEKSCILASLAPGLLDGGVSDRSLFAVLAEDHGIVLDAGEQTIEAGPVEADEAGLLGVAPGSAVFFLLQRTFSRDVCVEVATATYRADRYRIHLGLEPRGHGPGDWRPR</sequence>
<keyword evidence="3" id="KW-0804">Transcription</keyword>
<dbReference type="FunFam" id="1.10.10.10:FF:000079">
    <property type="entry name" value="GntR family transcriptional regulator"/>
    <property type="match status" value="1"/>
</dbReference>
<dbReference type="SMART" id="SM00345">
    <property type="entry name" value="HTH_GNTR"/>
    <property type="match status" value="1"/>
</dbReference>
<proteinExistence type="predicted"/>
<reference evidence="5 6" key="1">
    <citation type="journal article" date="2017" name="Chemistry">
        <title>Isolation, Biosynthesis and Chemical Modifications of Rubterolones A-F: Rare Tropolone Alkaloids from Actinomadura sp. 5-2.</title>
        <authorList>
            <person name="Guo H."/>
            <person name="Benndorf R."/>
            <person name="Leichnitz D."/>
            <person name="Klassen J.L."/>
            <person name="Vollmers J."/>
            <person name="Gorls H."/>
            <person name="Steinacker M."/>
            <person name="Weigel C."/>
            <person name="Dahse H.M."/>
            <person name="Kaster A.K."/>
            <person name="de Beer Z.W."/>
            <person name="Poulsen M."/>
            <person name="Beemelmanns C."/>
        </authorList>
    </citation>
    <scope>NUCLEOTIDE SEQUENCE [LARGE SCALE GENOMIC DNA]</scope>
    <source>
        <strain evidence="5 6">5-2</strain>
    </source>
</reference>
<dbReference type="PRINTS" id="PR00035">
    <property type="entry name" value="HTHGNTR"/>
</dbReference>
<evidence type="ECO:0000256" key="3">
    <source>
        <dbReference type="ARBA" id="ARBA00023163"/>
    </source>
</evidence>
<dbReference type="InterPro" id="IPR000524">
    <property type="entry name" value="Tscrpt_reg_HTH_GntR"/>
</dbReference>
<evidence type="ECO:0000313" key="6">
    <source>
        <dbReference type="Proteomes" id="UP000242367"/>
    </source>
</evidence>
<dbReference type="CDD" id="cd07377">
    <property type="entry name" value="WHTH_GntR"/>
    <property type="match status" value="1"/>
</dbReference>
<evidence type="ECO:0000313" key="5">
    <source>
        <dbReference type="EMBL" id="POM23119.1"/>
    </source>
</evidence>
<organism evidence="5 6">
    <name type="scientific">Actinomadura rubteroloni</name>
    <dbReference type="NCBI Taxonomy" id="1926885"/>
    <lineage>
        <taxon>Bacteria</taxon>
        <taxon>Bacillati</taxon>
        <taxon>Actinomycetota</taxon>
        <taxon>Actinomycetes</taxon>
        <taxon>Streptosporangiales</taxon>
        <taxon>Thermomonosporaceae</taxon>
        <taxon>Actinomadura</taxon>
    </lineage>
</organism>
<comment type="caution">
    <text evidence="5">The sequence shown here is derived from an EMBL/GenBank/DDBJ whole genome shotgun (WGS) entry which is preliminary data.</text>
</comment>
<keyword evidence="6" id="KW-1185">Reference proteome</keyword>
<protein>
    <submittedName>
        <fullName evidence="5">HTH-type transcriptional repressor DasR</fullName>
    </submittedName>
</protein>
<dbReference type="RefSeq" id="WP_103564794.1">
    <property type="nucleotide sequence ID" value="NZ_MTBP01000003.1"/>
</dbReference>
<evidence type="ECO:0000256" key="1">
    <source>
        <dbReference type="ARBA" id="ARBA00023015"/>
    </source>
</evidence>
<keyword evidence="1" id="KW-0805">Transcription regulation</keyword>
<dbReference type="Gene3D" id="3.40.1410.10">
    <property type="entry name" value="Chorismate lyase-like"/>
    <property type="match status" value="1"/>
</dbReference>
<evidence type="ECO:0000259" key="4">
    <source>
        <dbReference type="PROSITE" id="PS50949"/>
    </source>
</evidence>
<feature type="domain" description="HTH gntR-type" evidence="4">
    <location>
        <begin position="8"/>
        <end position="76"/>
    </location>
</feature>
<dbReference type="Pfam" id="PF00392">
    <property type="entry name" value="GntR"/>
    <property type="match status" value="1"/>
</dbReference>
<dbReference type="GO" id="GO:0003677">
    <property type="term" value="F:DNA binding"/>
    <property type="evidence" value="ECO:0007669"/>
    <property type="project" value="UniProtKB-KW"/>
</dbReference>
<dbReference type="PANTHER" id="PTHR44846">
    <property type="entry name" value="MANNOSYL-D-GLYCERATE TRANSPORT/METABOLISM SYSTEM REPRESSOR MNGR-RELATED"/>
    <property type="match status" value="1"/>
</dbReference>
<dbReference type="SUPFAM" id="SSF64288">
    <property type="entry name" value="Chorismate lyase-like"/>
    <property type="match status" value="1"/>
</dbReference>
<gene>
    <name evidence="5" type="primary">dasR_3</name>
    <name evidence="5" type="ORF">BTM25_42710</name>
</gene>
<dbReference type="PROSITE" id="PS50949">
    <property type="entry name" value="HTH_GNTR"/>
    <property type="match status" value="1"/>
</dbReference>
<dbReference type="SUPFAM" id="SSF46785">
    <property type="entry name" value="Winged helix' DNA-binding domain"/>
    <property type="match status" value="1"/>
</dbReference>
<accession>A0A2P4UDJ5</accession>
<dbReference type="InterPro" id="IPR036388">
    <property type="entry name" value="WH-like_DNA-bd_sf"/>
</dbReference>
<dbReference type="AlphaFoldDB" id="A0A2P4UDJ5"/>
<evidence type="ECO:0000256" key="2">
    <source>
        <dbReference type="ARBA" id="ARBA00023125"/>
    </source>
</evidence>
<dbReference type="InterPro" id="IPR036390">
    <property type="entry name" value="WH_DNA-bd_sf"/>
</dbReference>
<keyword evidence="2" id="KW-0238">DNA-binding</keyword>
<dbReference type="SMART" id="SM00866">
    <property type="entry name" value="UTRA"/>
    <property type="match status" value="1"/>
</dbReference>
<dbReference type="GO" id="GO:0045892">
    <property type="term" value="P:negative regulation of DNA-templated transcription"/>
    <property type="evidence" value="ECO:0007669"/>
    <property type="project" value="TreeGrafter"/>
</dbReference>
<dbReference type="PANTHER" id="PTHR44846:SF1">
    <property type="entry name" value="MANNOSYL-D-GLYCERATE TRANSPORT_METABOLISM SYSTEM REPRESSOR MNGR-RELATED"/>
    <property type="match status" value="1"/>
</dbReference>
<dbReference type="GO" id="GO:0003700">
    <property type="term" value="F:DNA-binding transcription factor activity"/>
    <property type="evidence" value="ECO:0007669"/>
    <property type="project" value="InterPro"/>
</dbReference>
<dbReference type="Gene3D" id="1.10.10.10">
    <property type="entry name" value="Winged helix-like DNA-binding domain superfamily/Winged helix DNA-binding domain"/>
    <property type="match status" value="1"/>
</dbReference>
<dbReference type="InterPro" id="IPR011663">
    <property type="entry name" value="UTRA"/>
</dbReference>